<evidence type="ECO:0000313" key="3">
    <source>
        <dbReference type="Proteomes" id="UP000521748"/>
    </source>
</evidence>
<gene>
    <name evidence="2" type="ORF">FHU41_000708</name>
</gene>
<name>A0A7Y9LRY9_9MICC</name>
<dbReference type="EMBL" id="JACBYQ010000001">
    <property type="protein sequence ID" value="NYE94487.1"/>
    <property type="molecule type" value="Genomic_DNA"/>
</dbReference>
<reference evidence="2 3" key="1">
    <citation type="submission" date="2020-07" db="EMBL/GenBank/DDBJ databases">
        <title>Sequencing the genomes of 1000 actinobacteria strains.</title>
        <authorList>
            <person name="Klenk H.-P."/>
        </authorList>
    </citation>
    <scope>NUCLEOTIDE SEQUENCE [LARGE SCALE GENOMIC DNA]</scope>
    <source>
        <strain evidence="2 3">DSM 102047</strain>
    </source>
</reference>
<dbReference type="InterPro" id="IPR036689">
    <property type="entry name" value="ESAT-6-like_sf"/>
</dbReference>
<dbReference type="Pfam" id="PF06013">
    <property type="entry name" value="WXG100"/>
    <property type="match status" value="1"/>
</dbReference>
<dbReference type="Proteomes" id="UP000521748">
    <property type="component" value="Unassembled WGS sequence"/>
</dbReference>
<accession>A0A7Y9LRY9</accession>
<dbReference type="Gene3D" id="1.10.287.1060">
    <property type="entry name" value="ESAT-6-like"/>
    <property type="match status" value="1"/>
</dbReference>
<sequence>MSEFQVASEAIRGAGSGTGSLVAEFEARLTQCNQVASALVGGSWSGPASEAFGTGWAEWSQGAAEVHQALAGIARLLGEAAITYETTESTVTNASASSSVVSATPSLGSSASVGGRW</sequence>
<feature type="region of interest" description="Disordered" evidence="1">
    <location>
        <begin position="94"/>
        <end position="117"/>
    </location>
</feature>
<dbReference type="SUPFAM" id="SSF140453">
    <property type="entry name" value="EsxAB dimer-like"/>
    <property type="match status" value="1"/>
</dbReference>
<organism evidence="2 3">
    <name type="scientific">Psychromicrobium silvestre</name>
    <dbReference type="NCBI Taxonomy" id="1645614"/>
    <lineage>
        <taxon>Bacteria</taxon>
        <taxon>Bacillati</taxon>
        <taxon>Actinomycetota</taxon>
        <taxon>Actinomycetes</taxon>
        <taxon>Micrococcales</taxon>
        <taxon>Micrococcaceae</taxon>
        <taxon>Psychromicrobium</taxon>
    </lineage>
</organism>
<proteinExistence type="predicted"/>
<comment type="caution">
    <text evidence="2">The sequence shown here is derived from an EMBL/GenBank/DDBJ whole genome shotgun (WGS) entry which is preliminary data.</text>
</comment>
<feature type="compositionally biased region" description="Low complexity" evidence="1">
    <location>
        <begin position="94"/>
        <end position="110"/>
    </location>
</feature>
<evidence type="ECO:0000256" key="1">
    <source>
        <dbReference type="SAM" id="MobiDB-lite"/>
    </source>
</evidence>
<dbReference type="NCBIfam" id="TIGR03930">
    <property type="entry name" value="WXG100_ESAT6"/>
    <property type="match status" value="1"/>
</dbReference>
<protein>
    <submittedName>
        <fullName evidence="2">WXG100 family type VII secretion target</fullName>
    </submittedName>
</protein>
<evidence type="ECO:0000313" key="2">
    <source>
        <dbReference type="EMBL" id="NYE94487.1"/>
    </source>
</evidence>
<dbReference type="AlphaFoldDB" id="A0A7Y9LRY9"/>
<dbReference type="RefSeq" id="WP_179388245.1">
    <property type="nucleotide sequence ID" value="NZ_JACBYQ010000001.1"/>
</dbReference>
<dbReference type="InterPro" id="IPR010310">
    <property type="entry name" value="T7SS_ESAT-6-like"/>
</dbReference>
<keyword evidence="3" id="KW-1185">Reference proteome</keyword>